<dbReference type="RefSeq" id="XP_011640680.1">
    <property type="nucleotide sequence ID" value="XM_011642378.2"/>
</dbReference>
<keyword evidence="2" id="KW-1185">Reference proteome</keyword>
<dbReference type="AlphaFoldDB" id="A0A6I9WM99"/>
<dbReference type="KEGG" id="pbar:105429419"/>
<organism evidence="2 3">
    <name type="scientific">Pogonomyrmex barbatus</name>
    <name type="common">red harvester ant</name>
    <dbReference type="NCBI Taxonomy" id="144034"/>
    <lineage>
        <taxon>Eukaryota</taxon>
        <taxon>Metazoa</taxon>
        <taxon>Ecdysozoa</taxon>
        <taxon>Arthropoda</taxon>
        <taxon>Hexapoda</taxon>
        <taxon>Insecta</taxon>
        <taxon>Pterygota</taxon>
        <taxon>Neoptera</taxon>
        <taxon>Endopterygota</taxon>
        <taxon>Hymenoptera</taxon>
        <taxon>Apocrita</taxon>
        <taxon>Aculeata</taxon>
        <taxon>Formicoidea</taxon>
        <taxon>Formicidae</taxon>
        <taxon>Myrmicinae</taxon>
        <taxon>Pogonomyrmex</taxon>
    </lineage>
</organism>
<dbReference type="GeneID" id="105429419"/>
<protein>
    <submittedName>
        <fullName evidence="3">Uncharacterized protein LOC105429419</fullName>
    </submittedName>
</protein>
<name>A0A6I9WM99_9HYME</name>
<proteinExistence type="predicted"/>
<accession>A0A6I9WM99</accession>
<dbReference type="InterPro" id="IPR000305">
    <property type="entry name" value="GIY-YIG_endonuc"/>
</dbReference>
<reference evidence="3" key="1">
    <citation type="submission" date="2025-08" db="UniProtKB">
        <authorList>
            <consortium name="RefSeq"/>
        </authorList>
    </citation>
    <scope>IDENTIFICATION</scope>
</reference>
<evidence type="ECO:0000259" key="1">
    <source>
        <dbReference type="Pfam" id="PF01541"/>
    </source>
</evidence>
<feature type="domain" description="GIY-YIG" evidence="1">
    <location>
        <begin position="2"/>
        <end position="39"/>
    </location>
</feature>
<evidence type="ECO:0000313" key="3">
    <source>
        <dbReference type="RefSeq" id="XP_011640680.1"/>
    </source>
</evidence>
<dbReference type="Proteomes" id="UP000504615">
    <property type="component" value="Unplaced"/>
</dbReference>
<dbReference type="OrthoDB" id="10057701at2759"/>
<dbReference type="Pfam" id="PF01541">
    <property type="entry name" value="GIY-YIG"/>
    <property type="match status" value="1"/>
</dbReference>
<dbReference type="Gene3D" id="3.40.1440.10">
    <property type="entry name" value="GIY-YIG endonuclease"/>
    <property type="match status" value="1"/>
</dbReference>
<dbReference type="InterPro" id="IPR035901">
    <property type="entry name" value="GIY-YIG_endonuc_sf"/>
</dbReference>
<sequence>MVYRINCKDCEATYVGQTERQFKTRINEHIRDIKKATGSPFVVSIHRMNFKHEFNWNNIKILDKEPSCSHQPHKRIVSEVIHIKKQPQGITRGCIVVNTFSSYLGEADLSLNDISMLIGITHWELFTSSKHGIYVKN</sequence>
<evidence type="ECO:0000313" key="2">
    <source>
        <dbReference type="Proteomes" id="UP000504615"/>
    </source>
</evidence>
<gene>
    <name evidence="3" type="primary">LOC105429419</name>
</gene>
<dbReference type="CDD" id="cd10442">
    <property type="entry name" value="GIY-YIG_PLEs"/>
    <property type="match status" value="1"/>
</dbReference>